<dbReference type="GO" id="GO:0005829">
    <property type="term" value="C:cytosol"/>
    <property type="evidence" value="ECO:0007669"/>
    <property type="project" value="TreeGrafter"/>
</dbReference>
<evidence type="ECO:0000256" key="9">
    <source>
        <dbReference type="SAM" id="MobiDB-lite"/>
    </source>
</evidence>
<dbReference type="Gene3D" id="1.20.58.110">
    <property type="entry name" value="Ribosomal protein S20"/>
    <property type="match status" value="1"/>
</dbReference>
<feature type="region of interest" description="Disordered" evidence="9">
    <location>
        <begin position="1"/>
        <end position="23"/>
    </location>
</feature>
<dbReference type="HAMAP" id="MF_00500">
    <property type="entry name" value="Ribosomal_bS20"/>
    <property type="match status" value="1"/>
</dbReference>
<dbReference type="PANTHER" id="PTHR33398">
    <property type="entry name" value="30S RIBOSOMAL PROTEIN S20"/>
    <property type="match status" value="1"/>
</dbReference>
<dbReference type="PANTHER" id="PTHR33398:SF1">
    <property type="entry name" value="SMALL RIBOSOMAL SUBUNIT PROTEIN BS20C"/>
    <property type="match status" value="1"/>
</dbReference>
<dbReference type="AlphaFoldDB" id="A0A557SIH6"/>
<dbReference type="GO" id="GO:0003735">
    <property type="term" value="F:structural constituent of ribosome"/>
    <property type="evidence" value="ECO:0007669"/>
    <property type="project" value="InterPro"/>
</dbReference>
<evidence type="ECO:0000256" key="2">
    <source>
        <dbReference type="ARBA" id="ARBA00007634"/>
    </source>
</evidence>
<dbReference type="Proteomes" id="UP000318349">
    <property type="component" value="Unassembled WGS sequence"/>
</dbReference>
<dbReference type="GO" id="GO:0015935">
    <property type="term" value="C:small ribosomal subunit"/>
    <property type="evidence" value="ECO:0007669"/>
    <property type="project" value="TreeGrafter"/>
</dbReference>
<dbReference type="Pfam" id="PF01649">
    <property type="entry name" value="Ribosomal_S20p"/>
    <property type="match status" value="1"/>
</dbReference>
<proteinExistence type="inferred from homology"/>
<evidence type="ECO:0000256" key="4">
    <source>
        <dbReference type="ARBA" id="ARBA00022884"/>
    </source>
</evidence>
<evidence type="ECO:0000256" key="1">
    <source>
        <dbReference type="ARBA" id="ARBA00003134"/>
    </source>
</evidence>
<dbReference type="OrthoDB" id="9807974at2"/>
<evidence type="ECO:0000256" key="5">
    <source>
        <dbReference type="ARBA" id="ARBA00022980"/>
    </source>
</evidence>
<evidence type="ECO:0000313" key="11">
    <source>
        <dbReference type="EMBL" id="TVO77214.1"/>
    </source>
</evidence>
<dbReference type="RefSeq" id="WP_144172771.1">
    <property type="nucleotide sequence ID" value="NZ_VMNK01000005.1"/>
</dbReference>
<gene>
    <name evidence="8 11" type="primary">rpsT</name>
    <name evidence="11" type="ORF">FHP89_07745</name>
    <name evidence="10" type="ORF">FHP91_06880</name>
</gene>
<keyword evidence="3 8" id="KW-0699">rRNA-binding</keyword>
<comment type="similarity">
    <text evidence="2 8">Belongs to the bacterial ribosomal protein bS20 family.</text>
</comment>
<organism evidence="11 12">
    <name type="scientific">Denitromonas halophila</name>
    <dbReference type="NCBI Taxonomy" id="1629404"/>
    <lineage>
        <taxon>Bacteria</taxon>
        <taxon>Pseudomonadati</taxon>
        <taxon>Pseudomonadota</taxon>
        <taxon>Betaproteobacteria</taxon>
        <taxon>Rhodocyclales</taxon>
        <taxon>Zoogloeaceae</taxon>
        <taxon>Denitromonas</taxon>
    </lineage>
</organism>
<name>A0A557SIH6_9RHOO</name>
<dbReference type="NCBIfam" id="TIGR00029">
    <property type="entry name" value="S20"/>
    <property type="match status" value="1"/>
</dbReference>
<dbReference type="SUPFAM" id="SSF46992">
    <property type="entry name" value="Ribosomal protein S20"/>
    <property type="match status" value="1"/>
</dbReference>
<evidence type="ECO:0000313" key="12">
    <source>
        <dbReference type="Proteomes" id="UP000318349"/>
    </source>
</evidence>
<evidence type="ECO:0000256" key="3">
    <source>
        <dbReference type="ARBA" id="ARBA00022730"/>
    </source>
</evidence>
<reference evidence="12 13" key="1">
    <citation type="submission" date="2019-07" db="EMBL/GenBank/DDBJ databases">
        <title>The pathways for chlorine oxyanion respiration interact through the shared metabolite chlorate.</title>
        <authorList>
            <person name="Barnum T.P."/>
            <person name="Cheng Y."/>
            <person name="Hill K.A."/>
            <person name="Lucas L.N."/>
            <person name="Carlson H.K."/>
            <person name="Coates J.D."/>
        </authorList>
    </citation>
    <scope>NUCLEOTIDE SEQUENCE [LARGE SCALE GENOMIC DNA]</scope>
    <source>
        <strain evidence="11 12">SFB-1</strain>
        <strain evidence="10 13">SFB-3</strain>
    </source>
</reference>
<keyword evidence="5 8" id="KW-0689">Ribosomal protein</keyword>
<keyword evidence="6 8" id="KW-0687">Ribonucleoprotein</keyword>
<accession>A0A557SIH6</accession>
<comment type="caution">
    <text evidence="11">The sequence shown here is derived from an EMBL/GenBank/DDBJ whole genome shotgun (WGS) entry which is preliminary data.</text>
</comment>
<evidence type="ECO:0000256" key="8">
    <source>
        <dbReference type="HAMAP-Rule" id="MF_00500"/>
    </source>
</evidence>
<dbReference type="EMBL" id="VMNK01000005">
    <property type="protein sequence ID" value="TVO58113.1"/>
    <property type="molecule type" value="Genomic_DNA"/>
</dbReference>
<dbReference type="FunFam" id="1.20.58.110:FF:000001">
    <property type="entry name" value="30S ribosomal protein S20"/>
    <property type="match status" value="1"/>
</dbReference>
<protein>
    <recommendedName>
        <fullName evidence="7 8">Small ribosomal subunit protein bS20</fullName>
    </recommendedName>
</protein>
<evidence type="ECO:0000256" key="6">
    <source>
        <dbReference type="ARBA" id="ARBA00023274"/>
    </source>
</evidence>
<sequence length="88" mass="9588">MANTAQARKRARQNDAARAHNASLRSRLRTAIKAVRKAVDAGDQDVARTLFQNSVKTIDTIADKRIIHKNAAARHKSRLSAAIKGMAA</sequence>
<dbReference type="Proteomes" id="UP000319502">
    <property type="component" value="Unassembled WGS sequence"/>
</dbReference>
<dbReference type="EMBL" id="VMNI01000007">
    <property type="protein sequence ID" value="TVO77214.1"/>
    <property type="molecule type" value="Genomic_DNA"/>
</dbReference>
<dbReference type="GO" id="GO:0070181">
    <property type="term" value="F:small ribosomal subunit rRNA binding"/>
    <property type="evidence" value="ECO:0007669"/>
    <property type="project" value="TreeGrafter"/>
</dbReference>
<evidence type="ECO:0000256" key="7">
    <source>
        <dbReference type="ARBA" id="ARBA00035136"/>
    </source>
</evidence>
<dbReference type="GO" id="GO:0006412">
    <property type="term" value="P:translation"/>
    <property type="evidence" value="ECO:0007669"/>
    <property type="project" value="UniProtKB-UniRule"/>
</dbReference>
<evidence type="ECO:0000313" key="10">
    <source>
        <dbReference type="EMBL" id="TVO58113.1"/>
    </source>
</evidence>
<dbReference type="InterPro" id="IPR036510">
    <property type="entry name" value="Ribosomal_bS20_sf"/>
</dbReference>
<keyword evidence="4 8" id="KW-0694">RNA-binding</keyword>
<comment type="function">
    <text evidence="1 8">Binds directly to 16S ribosomal RNA.</text>
</comment>
<evidence type="ECO:0000313" key="13">
    <source>
        <dbReference type="Proteomes" id="UP000319502"/>
    </source>
</evidence>
<keyword evidence="13" id="KW-1185">Reference proteome</keyword>
<dbReference type="InterPro" id="IPR002583">
    <property type="entry name" value="Ribosomal_bS20"/>
</dbReference>